<dbReference type="AlphaFoldDB" id="W7Y2R7"/>
<name>W7Y2R7_9BACT</name>
<accession>W7Y2R7</accession>
<dbReference type="eggNOG" id="COG4225">
    <property type="taxonomic scope" value="Bacteria"/>
</dbReference>
<protein>
    <submittedName>
        <fullName evidence="2">Unsaturated rhamnogalacturonyl hydrolase YteR</fullName>
    </submittedName>
</protein>
<evidence type="ECO:0000256" key="1">
    <source>
        <dbReference type="ARBA" id="ARBA00022801"/>
    </source>
</evidence>
<dbReference type="InterPro" id="IPR010905">
    <property type="entry name" value="Glyco_hydro_88"/>
</dbReference>
<reference evidence="2 3" key="1">
    <citation type="journal article" date="2014" name="Genome Announc.">
        <title>Draft Genome Sequence of Cytophaga fermentans JCM 21142T, a Facultative Anaerobe Isolated from Marine Mud.</title>
        <authorList>
            <person name="Starns D."/>
            <person name="Oshima K."/>
            <person name="Suda W."/>
            <person name="Iino T."/>
            <person name="Yuki M."/>
            <person name="Inoue J."/>
            <person name="Kitamura K."/>
            <person name="Iida T."/>
            <person name="Darby A."/>
            <person name="Hattori M."/>
            <person name="Ohkuma M."/>
        </authorList>
    </citation>
    <scope>NUCLEOTIDE SEQUENCE [LARGE SCALE GENOMIC DNA]</scope>
    <source>
        <strain evidence="2 3">JCM 21142</strain>
    </source>
</reference>
<dbReference type="EMBL" id="BAMD01000069">
    <property type="protein sequence ID" value="GAF05110.1"/>
    <property type="molecule type" value="Genomic_DNA"/>
</dbReference>
<organism evidence="2 3">
    <name type="scientific">Saccharicrinis fermentans DSM 9555 = JCM 21142</name>
    <dbReference type="NCBI Taxonomy" id="869213"/>
    <lineage>
        <taxon>Bacteria</taxon>
        <taxon>Pseudomonadati</taxon>
        <taxon>Bacteroidota</taxon>
        <taxon>Bacteroidia</taxon>
        <taxon>Marinilabiliales</taxon>
        <taxon>Marinilabiliaceae</taxon>
        <taxon>Saccharicrinis</taxon>
    </lineage>
</organism>
<proteinExistence type="predicted"/>
<dbReference type="PROSITE" id="PS51257">
    <property type="entry name" value="PROKAR_LIPOPROTEIN"/>
    <property type="match status" value="1"/>
</dbReference>
<dbReference type="PANTHER" id="PTHR33886:SF8">
    <property type="entry name" value="UNSATURATED RHAMNOGALACTURONAN HYDROLASE (EUROFUNG)"/>
    <property type="match status" value="1"/>
</dbReference>
<dbReference type="PANTHER" id="PTHR33886">
    <property type="entry name" value="UNSATURATED RHAMNOGALACTURONAN HYDROLASE (EUROFUNG)"/>
    <property type="match status" value="1"/>
</dbReference>
<dbReference type="STRING" id="869213.GCA_000517085_01926"/>
<gene>
    <name evidence="2" type="ORF">JCM21142_93834</name>
</gene>
<dbReference type="Gene3D" id="1.50.10.10">
    <property type="match status" value="1"/>
</dbReference>
<dbReference type="SUPFAM" id="SSF82171">
    <property type="entry name" value="DPP6 N-terminal domain-like"/>
    <property type="match status" value="1"/>
</dbReference>
<dbReference type="InterPro" id="IPR008928">
    <property type="entry name" value="6-hairpin_glycosidase_sf"/>
</dbReference>
<evidence type="ECO:0000313" key="2">
    <source>
        <dbReference type="EMBL" id="GAF05110.1"/>
    </source>
</evidence>
<dbReference type="Gene3D" id="2.120.10.10">
    <property type="match status" value="1"/>
</dbReference>
<dbReference type="GO" id="GO:0016787">
    <property type="term" value="F:hydrolase activity"/>
    <property type="evidence" value="ECO:0007669"/>
    <property type="project" value="UniProtKB-KW"/>
</dbReference>
<evidence type="ECO:0000313" key="3">
    <source>
        <dbReference type="Proteomes" id="UP000019402"/>
    </source>
</evidence>
<keyword evidence="1 2" id="KW-0378">Hydrolase</keyword>
<dbReference type="Pfam" id="PF15892">
    <property type="entry name" value="BNR_4"/>
    <property type="match status" value="1"/>
</dbReference>
<dbReference type="GO" id="GO:0005975">
    <property type="term" value="P:carbohydrate metabolic process"/>
    <property type="evidence" value="ECO:0007669"/>
    <property type="project" value="InterPro"/>
</dbReference>
<dbReference type="InterPro" id="IPR036278">
    <property type="entry name" value="Sialidase_sf"/>
</dbReference>
<sequence length="801" mass="93196">MKKLIPLLLMMVWVSCTQKQPIPNASDVFEITQRVADWQLNTWDEQGKYRALPPDENRKKWHHRKPYHDLEWLPATFYTGLFQFSEIAGDNKYEDWLIEMGNKHQWKLHKRMYHADDQAVGQFYLNMYRLTAKEYMLQPTMKQFNAMMESERRDEWHWHWCDALFMAPPVWARLSKVTSLKKYLDYMDQQYHMTYDILWDEEVQLFFRDKSFLDKKEKNGHKVFWSRGNGWVYGGLALMIPDLPASWDGRHFYIDLFKKMSETIKKTQRNDGTWSSGLLGDENDYPNIETSGTSFFVFGLAWGIENGILDKDVYEPVLLSAWSALKNAVTDQGMVGYVQPVGAAPGCSYPEYTELYGSGAFLAAGTEMYKYVRKFYPLPNDEKKKSQFTTFMYNGGWCWYQGPRAVINDGKLVIGGVDGQQGDVNVGVYDLDVDSIWGKVTLHEKMQADDHDVPALYVRPDGRILAVWAKHGNEKVHYYNISAPNNYMNWGERMEYKHVYDDKRGVTYMNLYYLKNEERLYNLYRDGETFNPAFIVSNDHGQTWSNRTHFIANDVKGRQRPYCCYVQLDENTIGIAYTDAHPRMYGNSVYYAQYKEGAFYRVDGTKIKDLKEGPLYTSEGEKIYTGSESKEKPIGYESVPNSGWTCAMGQDENGYPYIGYSLYLSNSDHRYRMASWDGKQWNDREIAYAGKCLYYVESSYTGLMTFDPTNPKKVYISTDVNPSTGEDLGGRHEIYEATIGSKDDVSTIKWKAITSDSNYRNIRPIVVANQGYKVLLWLHGAWNTYVNYDVCVKGMILERPE</sequence>
<dbReference type="InterPro" id="IPR012341">
    <property type="entry name" value="6hp_glycosidase-like_sf"/>
</dbReference>
<comment type="caution">
    <text evidence="2">The sequence shown here is derived from an EMBL/GenBank/DDBJ whole genome shotgun (WGS) entry which is preliminary data.</text>
</comment>
<dbReference type="SUPFAM" id="SSF48208">
    <property type="entry name" value="Six-hairpin glycosidases"/>
    <property type="match status" value="1"/>
</dbReference>
<dbReference type="SUPFAM" id="SSF50939">
    <property type="entry name" value="Sialidases"/>
    <property type="match status" value="1"/>
</dbReference>
<dbReference type="Pfam" id="PF07470">
    <property type="entry name" value="Glyco_hydro_88"/>
    <property type="match status" value="1"/>
</dbReference>
<dbReference type="InterPro" id="IPR052043">
    <property type="entry name" value="PolySaccharide_Degr_Enz"/>
</dbReference>
<keyword evidence="3" id="KW-1185">Reference proteome</keyword>
<dbReference type="Proteomes" id="UP000019402">
    <property type="component" value="Unassembled WGS sequence"/>
</dbReference>